<evidence type="ECO:0000313" key="2">
    <source>
        <dbReference type="EMBL" id="KAK1758743.1"/>
    </source>
</evidence>
<dbReference type="AlphaFoldDB" id="A0AAJ0FCV5"/>
<gene>
    <name evidence="2" type="ORF">QBC47DRAFT_397568</name>
</gene>
<reference evidence="2" key="1">
    <citation type="submission" date="2023-06" db="EMBL/GenBank/DDBJ databases">
        <title>Genome-scale phylogeny and comparative genomics of the fungal order Sordariales.</title>
        <authorList>
            <consortium name="Lawrence Berkeley National Laboratory"/>
            <person name="Hensen N."/>
            <person name="Bonometti L."/>
            <person name="Westerberg I."/>
            <person name="Brannstrom I.O."/>
            <person name="Guillou S."/>
            <person name="Cros-Aarteil S."/>
            <person name="Calhoun S."/>
            <person name="Haridas S."/>
            <person name="Kuo A."/>
            <person name="Mondo S."/>
            <person name="Pangilinan J."/>
            <person name="Riley R."/>
            <person name="Labutti K."/>
            <person name="Andreopoulos B."/>
            <person name="Lipzen A."/>
            <person name="Chen C."/>
            <person name="Yanf M."/>
            <person name="Daum C."/>
            <person name="Ng V."/>
            <person name="Clum A."/>
            <person name="Steindorff A."/>
            <person name="Ohm R."/>
            <person name="Martin F."/>
            <person name="Silar P."/>
            <person name="Natvig D."/>
            <person name="Lalanne C."/>
            <person name="Gautier V."/>
            <person name="Ament-Velasquez S.L."/>
            <person name="Kruys A."/>
            <person name="Hutchinson M.I."/>
            <person name="Powell A.J."/>
            <person name="Barry K."/>
            <person name="Miller A.N."/>
            <person name="Grigoriev I.V."/>
            <person name="Debuchy R."/>
            <person name="Gladieux P."/>
            <person name="Thoren M.H."/>
            <person name="Johannesson H."/>
        </authorList>
    </citation>
    <scope>NUCLEOTIDE SEQUENCE</scope>
    <source>
        <strain evidence="2">PSN4</strain>
    </source>
</reference>
<protein>
    <submittedName>
        <fullName evidence="2">Uncharacterized protein</fullName>
    </submittedName>
</protein>
<keyword evidence="3" id="KW-1185">Reference proteome</keyword>
<keyword evidence="1" id="KW-0812">Transmembrane</keyword>
<dbReference type="EMBL" id="MU839828">
    <property type="protein sequence ID" value="KAK1758743.1"/>
    <property type="molecule type" value="Genomic_DNA"/>
</dbReference>
<feature type="transmembrane region" description="Helical" evidence="1">
    <location>
        <begin position="21"/>
        <end position="42"/>
    </location>
</feature>
<evidence type="ECO:0000256" key="1">
    <source>
        <dbReference type="SAM" id="Phobius"/>
    </source>
</evidence>
<organism evidence="2 3">
    <name type="scientific">Echria macrotheca</name>
    <dbReference type="NCBI Taxonomy" id="438768"/>
    <lineage>
        <taxon>Eukaryota</taxon>
        <taxon>Fungi</taxon>
        <taxon>Dikarya</taxon>
        <taxon>Ascomycota</taxon>
        <taxon>Pezizomycotina</taxon>
        <taxon>Sordariomycetes</taxon>
        <taxon>Sordariomycetidae</taxon>
        <taxon>Sordariales</taxon>
        <taxon>Schizotheciaceae</taxon>
        <taxon>Echria</taxon>
    </lineage>
</organism>
<dbReference type="Proteomes" id="UP001239445">
    <property type="component" value="Unassembled WGS sequence"/>
</dbReference>
<proteinExistence type="predicted"/>
<comment type="caution">
    <text evidence="2">The sequence shown here is derived from an EMBL/GenBank/DDBJ whole genome shotgun (WGS) entry which is preliminary data.</text>
</comment>
<sequence length="178" mass="19963">MSETGGCPDCGDSPLSTTGNVTGILTFAYAILASVVLFLAVIGTADNELQQLETSQEQTSRHIETLYRYFADLDGVAHPDLAAMREPIAVALDNWRRTARSLDVKIAEYRSIRSKVGRGLRWWFQQNDIKAAVAMLRTEKDDLSALLLTHLSMRLTTQDHQLRVLERLTMDVLRKGRT</sequence>
<keyword evidence="1" id="KW-0472">Membrane</keyword>
<name>A0AAJ0FCV5_9PEZI</name>
<keyword evidence="1" id="KW-1133">Transmembrane helix</keyword>
<evidence type="ECO:0000313" key="3">
    <source>
        <dbReference type="Proteomes" id="UP001239445"/>
    </source>
</evidence>
<accession>A0AAJ0FCV5</accession>